<sequence>MQPISRILIVDDEKNSLESLEIVLKKKNPEWEIHTAGNEKGAEESIKKQLDKKEPIDVVLTDLVMESENSGMNIIKKAREIDPYVMAILFTAKKDILDKKTIERVFEYGAIDVVDKSSINTKAVDILRLKTRILLSYRQLLQQQLLQQRNFLRQYFDPRVFDVIEKDPSILEVSQRTITIVFWDIRGFSKLCETLTLHPEHPKLISEFHKEYCELGANVVFKHNGVLDKFMGDGIMALFGVINHKDDKGKSDAISAVKAAIELRNEFSSRLEGWIDNWHKYVSPEIEIGLGCGIHTGEATVGNVGPEFRSQFSALGHNVNLASRIESESTSGQILVSPITKSLITPEISISPIKTVFTIKNITGKFAFYSVNE</sequence>
<dbReference type="InterPro" id="IPR001789">
    <property type="entry name" value="Sig_transdc_resp-reg_receiver"/>
</dbReference>
<dbReference type="Pfam" id="PF00072">
    <property type="entry name" value="Response_reg"/>
    <property type="match status" value="1"/>
</dbReference>
<keyword evidence="5" id="KW-1185">Reference proteome</keyword>
<dbReference type="PROSITE" id="PS50125">
    <property type="entry name" value="GUANYLATE_CYCLASE_2"/>
    <property type="match status" value="1"/>
</dbReference>
<keyword evidence="1" id="KW-0597">Phosphoprotein</keyword>
<dbReference type="CDD" id="cd00156">
    <property type="entry name" value="REC"/>
    <property type="match status" value="1"/>
</dbReference>
<feature type="domain" description="Guanylate cyclase" evidence="3">
    <location>
        <begin position="179"/>
        <end position="326"/>
    </location>
</feature>
<dbReference type="EMBL" id="LACI01000352">
    <property type="protein sequence ID" value="KJU87029.1"/>
    <property type="molecule type" value="Genomic_DNA"/>
</dbReference>
<dbReference type="PANTHER" id="PTHR43081">
    <property type="entry name" value="ADENYLATE CYCLASE, TERMINAL-DIFFERENTIATION SPECIFIC-RELATED"/>
    <property type="match status" value="1"/>
</dbReference>
<name>A0A0F3GYI0_9BACT</name>
<comment type="caution">
    <text evidence="4">The sequence shown here is derived from an EMBL/GenBank/DDBJ whole genome shotgun (WGS) entry which is preliminary data.</text>
</comment>
<evidence type="ECO:0000313" key="5">
    <source>
        <dbReference type="Proteomes" id="UP000033423"/>
    </source>
</evidence>
<dbReference type="SMART" id="SM00044">
    <property type="entry name" value="CYCc"/>
    <property type="match status" value="1"/>
</dbReference>
<dbReference type="PROSITE" id="PS50110">
    <property type="entry name" value="RESPONSE_REGULATORY"/>
    <property type="match status" value="1"/>
</dbReference>
<accession>A0A0F3GYI0</accession>
<dbReference type="Pfam" id="PF00211">
    <property type="entry name" value="Guanylate_cyc"/>
    <property type="match status" value="1"/>
</dbReference>
<dbReference type="PATRIC" id="fig|29290.4.peg.1014"/>
<evidence type="ECO:0000313" key="4">
    <source>
        <dbReference type="EMBL" id="KJU87029.1"/>
    </source>
</evidence>
<dbReference type="SUPFAM" id="SSF55073">
    <property type="entry name" value="Nucleotide cyclase"/>
    <property type="match status" value="1"/>
</dbReference>
<dbReference type="Proteomes" id="UP000033423">
    <property type="component" value="Unassembled WGS sequence"/>
</dbReference>
<dbReference type="GO" id="GO:0006171">
    <property type="term" value="P:cAMP biosynthetic process"/>
    <property type="evidence" value="ECO:0007669"/>
    <property type="project" value="TreeGrafter"/>
</dbReference>
<dbReference type="GO" id="GO:0004016">
    <property type="term" value="F:adenylate cyclase activity"/>
    <property type="evidence" value="ECO:0007669"/>
    <property type="project" value="UniProtKB-ARBA"/>
</dbReference>
<dbReference type="InterPro" id="IPR050697">
    <property type="entry name" value="Adenylyl/Guanylyl_Cyclase_3/4"/>
</dbReference>
<dbReference type="AlphaFoldDB" id="A0A0F3GYI0"/>
<dbReference type="GO" id="GO:0000160">
    <property type="term" value="P:phosphorelay signal transduction system"/>
    <property type="evidence" value="ECO:0007669"/>
    <property type="project" value="InterPro"/>
</dbReference>
<organism evidence="4 5">
    <name type="scientific">Candidatus Magnetobacterium bavaricum</name>
    <dbReference type="NCBI Taxonomy" id="29290"/>
    <lineage>
        <taxon>Bacteria</taxon>
        <taxon>Pseudomonadati</taxon>
        <taxon>Nitrospirota</taxon>
        <taxon>Thermodesulfovibrionia</taxon>
        <taxon>Thermodesulfovibrionales</taxon>
        <taxon>Candidatus Magnetobacteriaceae</taxon>
        <taxon>Candidatus Magnetobacterium</taxon>
    </lineage>
</organism>
<gene>
    <name evidence="4" type="ORF">MBAV_000771</name>
</gene>
<evidence type="ECO:0000259" key="2">
    <source>
        <dbReference type="PROSITE" id="PS50110"/>
    </source>
</evidence>
<feature type="modified residue" description="4-aspartylphosphate" evidence="1">
    <location>
        <position position="62"/>
    </location>
</feature>
<protein>
    <submittedName>
        <fullName evidence="4">Adenylate/guanylate cyclase</fullName>
    </submittedName>
</protein>
<dbReference type="InterPro" id="IPR001054">
    <property type="entry name" value="A/G_cyclase"/>
</dbReference>
<dbReference type="CDD" id="cd07302">
    <property type="entry name" value="CHD"/>
    <property type="match status" value="1"/>
</dbReference>
<dbReference type="InterPro" id="IPR011006">
    <property type="entry name" value="CheY-like_superfamily"/>
</dbReference>
<dbReference type="Gene3D" id="3.30.70.1230">
    <property type="entry name" value="Nucleotide cyclase"/>
    <property type="match status" value="1"/>
</dbReference>
<dbReference type="Gene3D" id="3.40.50.2300">
    <property type="match status" value="1"/>
</dbReference>
<reference evidence="4 5" key="1">
    <citation type="submission" date="2015-02" db="EMBL/GenBank/DDBJ databases">
        <title>Single-cell genomics of uncultivated deep-branching MTB reveals a conserved set of magnetosome genes.</title>
        <authorList>
            <person name="Kolinko S."/>
            <person name="Richter M."/>
            <person name="Glockner F.O."/>
            <person name="Brachmann A."/>
            <person name="Schuler D."/>
        </authorList>
    </citation>
    <scope>NUCLEOTIDE SEQUENCE [LARGE SCALE GENOMIC DNA]</scope>
    <source>
        <strain evidence="4">TM-1</strain>
    </source>
</reference>
<evidence type="ECO:0000256" key="1">
    <source>
        <dbReference type="PROSITE-ProRule" id="PRU00169"/>
    </source>
</evidence>
<dbReference type="SMART" id="SM00448">
    <property type="entry name" value="REC"/>
    <property type="match status" value="1"/>
</dbReference>
<dbReference type="PANTHER" id="PTHR43081:SF1">
    <property type="entry name" value="ADENYLATE CYCLASE, TERMINAL-DIFFERENTIATION SPECIFIC"/>
    <property type="match status" value="1"/>
</dbReference>
<proteinExistence type="predicted"/>
<feature type="domain" description="Response regulatory" evidence="2">
    <location>
        <begin position="6"/>
        <end position="131"/>
    </location>
</feature>
<dbReference type="SUPFAM" id="SSF52172">
    <property type="entry name" value="CheY-like"/>
    <property type="match status" value="1"/>
</dbReference>
<evidence type="ECO:0000259" key="3">
    <source>
        <dbReference type="PROSITE" id="PS50125"/>
    </source>
</evidence>
<dbReference type="InterPro" id="IPR029787">
    <property type="entry name" value="Nucleotide_cyclase"/>
</dbReference>